<feature type="transmembrane region" description="Helical" evidence="8">
    <location>
        <begin position="189"/>
        <end position="209"/>
    </location>
</feature>
<evidence type="ECO:0000256" key="4">
    <source>
        <dbReference type="ARBA" id="ARBA00022741"/>
    </source>
</evidence>
<evidence type="ECO:0000256" key="7">
    <source>
        <dbReference type="ARBA" id="ARBA00023136"/>
    </source>
</evidence>
<feature type="domain" description="ABC transmembrane type-1" evidence="11">
    <location>
        <begin position="1055"/>
        <end position="1372"/>
    </location>
</feature>
<dbReference type="Gene3D" id="1.20.1560.10">
    <property type="entry name" value="ABC transporter type 1, transmembrane domain"/>
    <property type="match status" value="2"/>
</dbReference>
<dbReference type="SUPFAM" id="SSF90123">
    <property type="entry name" value="ABC transporter transmembrane region"/>
    <property type="match status" value="2"/>
</dbReference>
<keyword evidence="13" id="KW-1185">Reference proteome</keyword>
<reference evidence="12 13" key="1">
    <citation type="journal article" date="2016" name="Mol. Biol. Evol.">
        <title>Comparative Genomics of Early-Diverging Mushroom-Forming Fungi Provides Insights into the Origins of Lignocellulose Decay Capabilities.</title>
        <authorList>
            <person name="Nagy L.G."/>
            <person name="Riley R."/>
            <person name="Tritt A."/>
            <person name="Adam C."/>
            <person name="Daum C."/>
            <person name="Floudas D."/>
            <person name="Sun H."/>
            <person name="Yadav J.S."/>
            <person name="Pangilinan J."/>
            <person name="Larsson K.H."/>
            <person name="Matsuura K."/>
            <person name="Barry K."/>
            <person name="Labutti K."/>
            <person name="Kuo R."/>
            <person name="Ohm R.A."/>
            <person name="Bhattacharya S.S."/>
            <person name="Shirouzu T."/>
            <person name="Yoshinaga Y."/>
            <person name="Martin F.M."/>
            <person name="Grigoriev I.V."/>
            <person name="Hibbett D.S."/>
        </authorList>
    </citation>
    <scope>NUCLEOTIDE SEQUENCE [LARGE SCALE GENOMIC DNA]</scope>
    <source>
        <strain evidence="12 13">HHB9708</strain>
    </source>
</reference>
<dbReference type="EMBL" id="KV419450">
    <property type="protein sequence ID" value="KZS87423.1"/>
    <property type="molecule type" value="Genomic_DNA"/>
</dbReference>
<evidence type="ECO:0000313" key="12">
    <source>
        <dbReference type="EMBL" id="KZS87423.1"/>
    </source>
</evidence>
<keyword evidence="5" id="KW-0067">ATP-binding</keyword>
<sequence length="1693" mass="187210">MLELLPTAFLLVFDLVRGLSSAPVLRDWIQKVYEPFRPFVVTSGKANAQRKYPPRIILILIFSSMLFFIRSAFIVIQSKSGNYSLVDCTSIAPPLYIFLSVVAFPPFTPPYKLLVTLILSFLHPISTSYQIIYDSILGIPVNAWFICNNVLELACMLGMIGGMLALPLALPGDDIDPFEIGKTISPEEYTTLLGMVTFSWIYPLIRLGLNITLTEDHIWPLYPSMQSRHLFAKFSSVRSKGLFRRIVKANARDLALSFVLTITSALLSFASPYFLKQVLDALALTPSSSSSSTVDSDSSSRQRMLEATASALLLFLFRILESQANLYQLCHGGRACIKITSQLMCAVHEKALKRKDLVGVVTSSSSNTHDEEKGENASKVGGADIGKIVQLMSSDVVACGYYAADVYDLYTAPVQIIFGLMFLYQLLGPSTFASVPLLMLLYPMSSLLTNRSAGLVEDLLEAKDHRMNLVNEVVGAIKGIKWWGWGDPGRWTDKIEGMREQEIKFMTKERYTIMVLDFIWTAAPIGMSVISFASFVLVERKELTVPVAFTSVALFSTIRSAFIDLPYQFSTIPQIKVSVERLAQFLEEEEVDPGFLPLALNSAIDSAADQGPTPTLILDSKRSIQVQSHDQRQSAEATVDLGIMNGWFKWNEFNQSRADAHEVVGPGTLERLMGWLRAFPRAWRLISLSSKTGPQPTPSTAPKASMTIVTDVESETLSEPDSSLSVLPSFVFNSATNRNERERRFELRDVNIVFPEGKITVVTGPTASGKSALLMALLGEMTTIPSSNGLESRILLNKQPSKTLSSPLTQSLSYAAQQPYLQHISIRQNILFGSPFNQSRYDAVLKSCALLHDLRHLPEGDATIVGDRGVQLSGGQKGRLGLARAVYSSSKWVLLDDPLSAVDASVARALYVDVLQGALLKDRTVVLVTHHVDLVLPTSEYFVRMKEGRIENQGYVKELEGKNALGGNVFSIPADKGDRIEEELGAMSGMSGGQRDLGIASDATLDAAVIMQESETNRTRFKAKAADREVVQQTGSVEWRVYKAYVSAALYWTWVGLILCLCLAKICEILTQFWIEAWSDAYRLHDSSGERPAFQSLNSNNERRHENSYKETGVPSNIRVGISLPSAASYPLFYVGIYGALGLLGELMSLISKVIQIRGGIRASRALFTQLLSSVMNATVQFHDTTPAGRILSRFSTDMTSIDKSIIPALHKLLANVATVVSAVVTISVVFPPFLVPAFFIGCIFVKIATSYLNTARDLRRMESTNKSPLFQGFLELLDGIVTVRAFSAEQRFSEEMFEKVDAWGKLYYARWMANRWLLVNYDILGAVTILVTTLMAIAGGVPVGLAGITITCAMTFTHSVYWASRAYMNLEFNMNAVERVVEYLHIPQDPLPDIQSIRPPAYWPSKTTKNPMLEVRDLEIRYAPELPSVINGVSFALRAGERIGLLGRTGSGKSTLVKSLLRFVDPHRGSIKIDGIDITSIGLSDLRSKLTFIPQDAVLFAGNVRENLDPFGDFTDAEYLDVLSRVHMIPSMSDSGSRATPLVPDDKLRAMLSPSQPSESLASITLDTKISARGANLSQGQRQLVALAKALLRQSSIVILDEATSSIDFETDQKIQVTIREEFRGALVITIAHRLWTIIDYDRLIILDQGRMAEFDTPYNLIRKEGGIFRNMCLKSGMYQRLEEAARKGSEA</sequence>
<dbReference type="CDD" id="cd18596">
    <property type="entry name" value="ABC_6TM_VMR1_D1_like"/>
    <property type="match status" value="1"/>
</dbReference>
<feature type="transmembrane region" description="Helical" evidence="8">
    <location>
        <begin position="1344"/>
        <end position="1365"/>
    </location>
</feature>
<keyword evidence="7 8" id="KW-0472">Membrane</keyword>
<evidence type="ECO:0000313" key="13">
    <source>
        <dbReference type="Proteomes" id="UP000076722"/>
    </source>
</evidence>
<dbReference type="GO" id="GO:0016020">
    <property type="term" value="C:membrane"/>
    <property type="evidence" value="ECO:0007669"/>
    <property type="project" value="UniProtKB-SubCell"/>
</dbReference>
<dbReference type="CDD" id="cd03244">
    <property type="entry name" value="ABCC_MRP_domain2"/>
    <property type="match status" value="1"/>
</dbReference>
<evidence type="ECO:0000259" key="10">
    <source>
        <dbReference type="PROSITE" id="PS50893"/>
    </source>
</evidence>
<evidence type="ECO:0000256" key="6">
    <source>
        <dbReference type="ARBA" id="ARBA00022989"/>
    </source>
</evidence>
<feature type="transmembrane region" description="Helical" evidence="8">
    <location>
        <begin position="1213"/>
        <end position="1231"/>
    </location>
</feature>
<dbReference type="InterPro" id="IPR003593">
    <property type="entry name" value="AAA+_ATPase"/>
</dbReference>
<feature type="domain" description="ABC transporter" evidence="10">
    <location>
        <begin position="730"/>
        <end position="972"/>
    </location>
</feature>
<evidence type="ECO:0008006" key="14">
    <source>
        <dbReference type="Google" id="ProtNLM"/>
    </source>
</evidence>
<dbReference type="PROSITE" id="PS50929">
    <property type="entry name" value="ABC_TM1F"/>
    <property type="match status" value="2"/>
</dbReference>
<organism evidence="12 13">
    <name type="scientific">Sistotremastrum niveocremeum HHB9708</name>
    <dbReference type="NCBI Taxonomy" id="1314777"/>
    <lineage>
        <taxon>Eukaryota</taxon>
        <taxon>Fungi</taxon>
        <taxon>Dikarya</taxon>
        <taxon>Basidiomycota</taxon>
        <taxon>Agaricomycotina</taxon>
        <taxon>Agaricomycetes</taxon>
        <taxon>Sistotremastrales</taxon>
        <taxon>Sistotremastraceae</taxon>
        <taxon>Sertulicium</taxon>
        <taxon>Sertulicium niveocremeum</taxon>
    </lineage>
</organism>
<dbReference type="InterPro" id="IPR036640">
    <property type="entry name" value="ABC1_TM_sf"/>
</dbReference>
<feature type="chain" id="PRO_5007851925" description="P-loop containing nucleoside triphosphate hydrolase protein" evidence="9">
    <location>
        <begin position="19"/>
        <end position="1693"/>
    </location>
</feature>
<evidence type="ECO:0000256" key="5">
    <source>
        <dbReference type="ARBA" id="ARBA00022840"/>
    </source>
</evidence>
<dbReference type="CDD" id="cd03250">
    <property type="entry name" value="ABCC_MRP_domain1"/>
    <property type="match status" value="1"/>
</dbReference>
<dbReference type="GO" id="GO:0140359">
    <property type="term" value="F:ABC-type transporter activity"/>
    <property type="evidence" value="ECO:0007669"/>
    <property type="project" value="InterPro"/>
</dbReference>
<dbReference type="InterPro" id="IPR050173">
    <property type="entry name" value="ABC_transporter_C-like"/>
</dbReference>
<feature type="domain" description="ABC transporter" evidence="10">
    <location>
        <begin position="1416"/>
        <end position="1675"/>
    </location>
</feature>
<evidence type="ECO:0000256" key="9">
    <source>
        <dbReference type="SAM" id="SignalP"/>
    </source>
</evidence>
<gene>
    <name evidence="12" type="ORF">SISNIDRAFT_302859</name>
</gene>
<dbReference type="PROSITE" id="PS00211">
    <property type="entry name" value="ABC_TRANSPORTER_1"/>
    <property type="match status" value="1"/>
</dbReference>
<feature type="transmembrane region" description="Helical" evidence="8">
    <location>
        <begin position="113"/>
        <end position="132"/>
    </location>
</feature>
<proteinExistence type="predicted"/>
<dbReference type="Pfam" id="PF00005">
    <property type="entry name" value="ABC_tran"/>
    <property type="match status" value="2"/>
</dbReference>
<protein>
    <recommendedName>
        <fullName evidence="14">P-loop containing nucleoside triphosphate hydrolase protein</fullName>
    </recommendedName>
</protein>
<evidence type="ECO:0000256" key="2">
    <source>
        <dbReference type="ARBA" id="ARBA00022448"/>
    </source>
</evidence>
<keyword evidence="3 8" id="KW-0812">Transmembrane</keyword>
<accession>A0A164N7D0</accession>
<dbReference type="PROSITE" id="PS50893">
    <property type="entry name" value="ABC_TRANSPORTER_2"/>
    <property type="match status" value="2"/>
</dbReference>
<feature type="transmembrane region" description="Helical" evidence="8">
    <location>
        <begin position="513"/>
        <end position="537"/>
    </location>
</feature>
<dbReference type="Proteomes" id="UP000076722">
    <property type="component" value="Unassembled WGS sequence"/>
</dbReference>
<dbReference type="FunFam" id="3.40.50.300:FF:000630">
    <property type="entry name" value="ATP-binding cassette (ABC) transporter, putative"/>
    <property type="match status" value="1"/>
</dbReference>
<dbReference type="InterPro" id="IPR017871">
    <property type="entry name" value="ABC_transporter-like_CS"/>
</dbReference>
<evidence type="ECO:0000259" key="11">
    <source>
        <dbReference type="PROSITE" id="PS50929"/>
    </source>
</evidence>
<dbReference type="PANTHER" id="PTHR24223">
    <property type="entry name" value="ATP-BINDING CASSETTE SUB-FAMILY C"/>
    <property type="match status" value="1"/>
</dbReference>
<evidence type="ECO:0000256" key="1">
    <source>
        <dbReference type="ARBA" id="ARBA00004370"/>
    </source>
</evidence>
<feature type="transmembrane region" description="Helical" evidence="8">
    <location>
        <begin position="1237"/>
        <end position="1255"/>
    </location>
</feature>
<feature type="transmembrane region" description="Helical" evidence="8">
    <location>
        <begin position="56"/>
        <end position="76"/>
    </location>
</feature>
<dbReference type="PANTHER" id="PTHR24223:SF415">
    <property type="entry name" value="FI20190P1"/>
    <property type="match status" value="1"/>
</dbReference>
<feature type="transmembrane region" description="Helical" evidence="8">
    <location>
        <begin position="416"/>
        <end position="442"/>
    </location>
</feature>
<dbReference type="Pfam" id="PF00664">
    <property type="entry name" value="ABC_membrane"/>
    <property type="match status" value="2"/>
</dbReference>
<feature type="transmembrane region" description="Helical" evidence="8">
    <location>
        <begin position="144"/>
        <end position="169"/>
    </location>
</feature>
<dbReference type="GO" id="GO:0005524">
    <property type="term" value="F:ATP binding"/>
    <property type="evidence" value="ECO:0007669"/>
    <property type="project" value="UniProtKB-KW"/>
</dbReference>
<feature type="domain" description="ABC transmembrane type-1" evidence="11">
    <location>
        <begin position="255"/>
        <end position="574"/>
    </location>
</feature>
<dbReference type="InterPro" id="IPR011527">
    <property type="entry name" value="ABC1_TM_dom"/>
</dbReference>
<keyword evidence="9" id="KW-0732">Signal</keyword>
<dbReference type="SMART" id="SM00382">
    <property type="entry name" value="AAA"/>
    <property type="match status" value="2"/>
</dbReference>
<dbReference type="SUPFAM" id="SSF52540">
    <property type="entry name" value="P-loop containing nucleoside triphosphate hydrolases"/>
    <property type="match status" value="2"/>
</dbReference>
<dbReference type="InterPro" id="IPR003439">
    <property type="entry name" value="ABC_transporter-like_ATP-bd"/>
</dbReference>
<keyword evidence="6 8" id="KW-1133">Transmembrane helix</keyword>
<feature type="transmembrane region" description="Helical" evidence="8">
    <location>
        <begin position="1132"/>
        <end position="1155"/>
    </location>
</feature>
<dbReference type="OrthoDB" id="6500128at2759"/>
<dbReference type="CDD" id="cd18604">
    <property type="entry name" value="ABC_6TM_VMR1_D2_like"/>
    <property type="match status" value="1"/>
</dbReference>
<dbReference type="STRING" id="1314777.A0A164N7D0"/>
<feature type="transmembrane region" description="Helical" evidence="8">
    <location>
        <begin position="88"/>
        <end position="107"/>
    </location>
</feature>
<feature type="transmembrane region" description="Helical" evidence="8">
    <location>
        <begin position="1317"/>
        <end position="1338"/>
    </location>
</feature>
<evidence type="ECO:0000256" key="8">
    <source>
        <dbReference type="SAM" id="Phobius"/>
    </source>
</evidence>
<keyword evidence="4" id="KW-0547">Nucleotide-binding</keyword>
<comment type="subcellular location">
    <subcellularLocation>
        <location evidence="1">Membrane</location>
    </subcellularLocation>
</comment>
<dbReference type="GO" id="GO:0016887">
    <property type="term" value="F:ATP hydrolysis activity"/>
    <property type="evidence" value="ECO:0007669"/>
    <property type="project" value="InterPro"/>
</dbReference>
<dbReference type="InterPro" id="IPR027417">
    <property type="entry name" value="P-loop_NTPase"/>
</dbReference>
<keyword evidence="2" id="KW-0813">Transport</keyword>
<feature type="transmembrane region" description="Helical" evidence="8">
    <location>
        <begin position="254"/>
        <end position="275"/>
    </location>
</feature>
<name>A0A164N7D0_9AGAM</name>
<evidence type="ECO:0000256" key="3">
    <source>
        <dbReference type="ARBA" id="ARBA00022692"/>
    </source>
</evidence>
<feature type="signal peptide" evidence="9">
    <location>
        <begin position="1"/>
        <end position="18"/>
    </location>
</feature>
<dbReference type="Gene3D" id="3.40.50.300">
    <property type="entry name" value="P-loop containing nucleotide triphosphate hydrolases"/>
    <property type="match status" value="2"/>
</dbReference>